<dbReference type="GO" id="GO:0017056">
    <property type="term" value="F:structural constituent of nuclear pore"/>
    <property type="evidence" value="ECO:0007669"/>
    <property type="project" value="TreeGrafter"/>
</dbReference>
<evidence type="ECO:0000256" key="3">
    <source>
        <dbReference type="ARBA" id="ARBA00008926"/>
    </source>
</evidence>
<evidence type="ECO:0000313" key="12">
    <source>
        <dbReference type="Proteomes" id="UP000694845"/>
    </source>
</evidence>
<dbReference type="GO" id="GO:0008139">
    <property type="term" value="F:nuclear localization sequence binding"/>
    <property type="evidence" value="ECO:0007669"/>
    <property type="project" value="TreeGrafter"/>
</dbReference>
<evidence type="ECO:0000313" key="13">
    <source>
        <dbReference type="RefSeq" id="XP_022098976.1"/>
    </source>
</evidence>
<keyword evidence="9" id="KW-0906">Nuclear pore complex</keyword>
<dbReference type="InterPro" id="IPR037665">
    <property type="entry name" value="Nucleoporin_S59-like"/>
</dbReference>
<evidence type="ECO:0000256" key="4">
    <source>
        <dbReference type="ARBA" id="ARBA00013472"/>
    </source>
</evidence>
<dbReference type="GeneID" id="110983753"/>
<dbReference type="GO" id="GO:0000973">
    <property type="term" value="P:post-transcriptional tethering of RNA polymerase II gene DNA at nuclear periphery"/>
    <property type="evidence" value="ECO:0007669"/>
    <property type="project" value="TreeGrafter"/>
</dbReference>
<dbReference type="GO" id="GO:0006405">
    <property type="term" value="P:RNA export from nucleus"/>
    <property type="evidence" value="ECO:0007669"/>
    <property type="project" value="TreeGrafter"/>
</dbReference>
<feature type="coiled-coil region" evidence="11">
    <location>
        <begin position="221"/>
        <end position="248"/>
    </location>
</feature>
<name>A0A8B7Z6L8_ACAPL</name>
<protein>
    <recommendedName>
        <fullName evidence="4">Nuclear pore complex protein Nup98-Nup96</fullName>
    </recommendedName>
</protein>
<proteinExistence type="inferred from homology"/>
<evidence type="ECO:0000256" key="9">
    <source>
        <dbReference type="ARBA" id="ARBA00023132"/>
    </source>
</evidence>
<evidence type="ECO:0000256" key="11">
    <source>
        <dbReference type="SAM" id="Coils"/>
    </source>
</evidence>
<dbReference type="FunFam" id="1.10.10.2360:FF:000001">
    <property type="entry name" value="Nuclear pore complex protein Nup98-Nup96"/>
    <property type="match status" value="1"/>
</dbReference>
<dbReference type="PANTHER" id="PTHR23198">
    <property type="entry name" value="NUCLEOPORIN"/>
    <property type="match status" value="1"/>
</dbReference>
<keyword evidence="8" id="KW-0811">Translocation</keyword>
<dbReference type="RefSeq" id="XP_022098976.1">
    <property type="nucleotide sequence ID" value="XM_022243284.1"/>
</dbReference>
<reference evidence="13" key="1">
    <citation type="submission" date="2025-08" db="UniProtKB">
        <authorList>
            <consortium name="RefSeq"/>
        </authorList>
    </citation>
    <scope>IDENTIFICATION</scope>
</reference>
<evidence type="ECO:0000256" key="10">
    <source>
        <dbReference type="ARBA" id="ARBA00023242"/>
    </source>
</evidence>
<keyword evidence="11" id="KW-0175">Coiled coil</keyword>
<dbReference type="GO" id="GO:0051028">
    <property type="term" value="P:mRNA transport"/>
    <property type="evidence" value="ECO:0007669"/>
    <property type="project" value="UniProtKB-KW"/>
</dbReference>
<dbReference type="OrthoDB" id="3797628at2759"/>
<evidence type="ECO:0000256" key="1">
    <source>
        <dbReference type="ARBA" id="ARBA00004567"/>
    </source>
</evidence>
<dbReference type="AlphaFoldDB" id="A0A8B7Z6L8"/>
<dbReference type="GO" id="GO:0003723">
    <property type="term" value="F:RNA binding"/>
    <property type="evidence" value="ECO:0007669"/>
    <property type="project" value="TreeGrafter"/>
</dbReference>
<keyword evidence="6" id="KW-0509">mRNA transport</keyword>
<keyword evidence="10" id="KW-0539">Nucleus</keyword>
<comment type="subcellular location">
    <subcellularLocation>
        <location evidence="2">Nucleus membrane</location>
        <topology evidence="2">Peripheral membrane protein</topology>
        <orientation evidence="2">Nucleoplasmic side</orientation>
    </subcellularLocation>
    <subcellularLocation>
        <location evidence="1">Nucleus</location>
        <location evidence="1">Nuclear pore complex</location>
    </subcellularLocation>
</comment>
<dbReference type="Proteomes" id="UP000694845">
    <property type="component" value="Unplaced"/>
</dbReference>
<dbReference type="GO" id="GO:0031965">
    <property type="term" value="C:nuclear membrane"/>
    <property type="evidence" value="ECO:0007669"/>
    <property type="project" value="UniProtKB-SubCell"/>
</dbReference>
<gene>
    <name evidence="13" type="primary">LOC110983753</name>
</gene>
<dbReference type="Pfam" id="PF21240">
    <property type="entry name" value="Nup98_GLEBS"/>
    <property type="match status" value="1"/>
</dbReference>
<dbReference type="GO" id="GO:0044614">
    <property type="term" value="C:nuclear pore cytoplasmic filaments"/>
    <property type="evidence" value="ECO:0007669"/>
    <property type="project" value="TreeGrafter"/>
</dbReference>
<evidence type="ECO:0000256" key="7">
    <source>
        <dbReference type="ARBA" id="ARBA00022927"/>
    </source>
</evidence>
<accession>A0A8B7Z6L8</accession>
<evidence type="ECO:0000256" key="8">
    <source>
        <dbReference type="ARBA" id="ARBA00023010"/>
    </source>
</evidence>
<dbReference type="PANTHER" id="PTHR23198:SF6">
    <property type="entry name" value="NUCLEAR PORE COMPLEX PROTEIN NUP98-NUP96"/>
    <property type="match status" value="1"/>
</dbReference>
<dbReference type="GO" id="GO:0006606">
    <property type="term" value="P:protein import into nucleus"/>
    <property type="evidence" value="ECO:0007669"/>
    <property type="project" value="TreeGrafter"/>
</dbReference>
<comment type="similarity">
    <text evidence="3">Belongs to the nucleoporin GLFG family.</text>
</comment>
<keyword evidence="7" id="KW-0653">Protein transport</keyword>
<dbReference type="Gene3D" id="1.10.10.2360">
    <property type="match status" value="1"/>
</dbReference>
<keyword evidence="12" id="KW-1185">Reference proteome</keyword>
<dbReference type="GO" id="GO:0034398">
    <property type="term" value="P:telomere tethering at nuclear periphery"/>
    <property type="evidence" value="ECO:0007669"/>
    <property type="project" value="TreeGrafter"/>
</dbReference>
<sequence>MNKSVFATGTTPFGVTASTGLFGQTLTSTTPFGQTAAAGTSSGLFGAWTGGLFGGTAQNGTTVKFNPVTSTDTMVKSGMSTNINTKHQVITAMKEYVNKSFEELRAEDYIANRKGSTCSTLLGQGLTQVDNKAGGLFGQSTTSSGFAAGFGTSSGGLFSGQQTHQSGGLFGQKTGFGATGSTGFDYGEKSTSAFGQTASKEAQPSARISFSQLATLSSEPVDDDDKLIRELEQKQAKLEKAIRIRQLQDEICLLEAKLSEMNTEDSK</sequence>
<organism evidence="12 13">
    <name type="scientific">Acanthaster planci</name>
    <name type="common">Crown-of-thorns starfish</name>
    <dbReference type="NCBI Taxonomy" id="133434"/>
    <lineage>
        <taxon>Eukaryota</taxon>
        <taxon>Metazoa</taxon>
        <taxon>Echinodermata</taxon>
        <taxon>Eleutherozoa</taxon>
        <taxon>Asterozoa</taxon>
        <taxon>Asteroidea</taxon>
        <taxon>Valvatacea</taxon>
        <taxon>Valvatida</taxon>
        <taxon>Acanthasteridae</taxon>
        <taxon>Acanthaster</taxon>
    </lineage>
</organism>
<evidence type="ECO:0000256" key="2">
    <source>
        <dbReference type="ARBA" id="ARBA00004620"/>
    </source>
</evidence>
<evidence type="ECO:0000256" key="5">
    <source>
        <dbReference type="ARBA" id="ARBA00022448"/>
    </source>
</evidence>
<evidence type="ECO:0000256" key="6">
    <source>
        <dbReference type="ARBA" id="ARBA00022816"/>
    </source>
</evidence>
<keyword evidence="5" id="KW-0813">Transport</keyword>